<dbReference type="PANTHER" id="PTHR30532">
    <property type="entry name" value="IRON III DICITRATE-BINDING PERIPLASMIC PROTEIN"/>
    <property type="match status" value="1"/>
</dbReference>
<dbReference type="PATRIC" id="fig|755178.3.peg.2169"/>
<accession>K9Z4M3</accession>
<sequence>MRNFNYFFRLIIGFFLISCTRNTSTSISNNNDDNCRSISHQMGEAKICDEPKRIVALGPNVLEPLLALQVQAIAFADHIGFYTKDYTNPLEQIPYLGKYINESMTNVGIAYTPNIEQILKVKPDLILGVEINNASQYEMLSKIAPTLILDWDKPMENMKTIAQAVNRETQAEELLQTTQAQIAKAKTEFAPVVKKHPKVLLLYAKGLQELISDNSRGLCSSLVKDLGFQLVSPPKSNPSQPDTRTPISLEILPQLEKADSIILLGYNFSQPETLKDIDNFAQHQLTETQQAWAKNEIAQSLEASKEGRVYYIPAYMCLGLTGAIGTELYLNELKTQLLPKL</sequence>
<keyword evidence="3" id="KW-0813">Transport</keyword>
<proteinExistence type="inferred from homology"/>
<evidence type="ECO:0000256" key="5">
    <source>
        <dbReference type="SAM" id="Coils"/>
    </source>
</evidence>
<protein>
    <submittedName>
        <fullName evidence="7">Periplasmic binding protein</fullName>
    </submittedName>
</protein>
<dbReference type="GO" id="GO:1901678">
    <property type="term" value="P:iron coordination entity transport"/>
    <property type="evidence" value="ECO:0007669"/>
    <property type="project" value="UniProtKB-ARBA"/>
</dbReference>
<comment type="subcellular location">
    <subcellularLocation>
        <location evidence="1">Cell envelope</location>
    </subcellularLocation>
</comment>
<dbReference type="eggNOG" id="COG0614">
    <property type="taxonomic scope" value="Bacteria"/>
</dbReference>
<dbReference type="RefSeq" id="WP_015219856.1">
    <property type="nucleotide sequence ID" value="NC_019776.1"/>
</dbReference>
<feature type="domain" description="Fe/B12 periplasmic-binding" evidence="6">
    <location>
        <begin position="53"/>
        <end position="341"/>
    </location>
</feature>
<evidence type="ECO:0000256" key="2">
    <source>
        <dbReference type="ARBA" id="ARBA00008814"/>
    </source>
</evidence>
<dbReference type="EMBL" id="CP003947">
    <property type="protein sequence ID" value="AFZ54131.1"/>
    <property type="molecule type" value="Genomic_DNA"/>
</dbReference>
<dbReference type="Pfam" id="PF01497">
    <property type="entry name" value="Peripla_BP_2"/>
    <property type="match status" value="1"/>
</dbReference>
<dbReference type="GO" id="GO:0030288">
    <property type="term" value="C:outer membrane-bounded periplasmic space"/>
    <property type="evidence" value="ECO:0007669"/>
    <property type="project" value="TreeGrafter"/>
</dbReference>
<dbReference type="Gene3D" id="3.40.50.1980">
    <property type="entry name" value="Nitrogenase molybdenum iron protein domain"/>
    <property type="match status" value="2"/>
</dbReference>
<dbReference type="KEGG" id="can:Cyan10605_2042"/>
<feature type="coiled-coil region" evidence="5">
    <location>
        <begin position="161"/>
        <end position="188"/>
    </location>
</feature>
<dbReference type="OrthoDB" id="61776at2"/>
<evidence type="ECO:0000313" key="7">
    <source>
        <dbReference type="EMBL" id="AFZ54131.1"/>
    </source>
</evidence>
<dbReference type="PROSITE" id="PS50983">
    <property type="entry name" value="FE_B12_PBP"/>
    <property type="match status" value="1"/>
</dbReference>
<dbReference type="CDD" id="cd01146">
    <property type="entry name" value="FhuD"/>
    <property type="match status" value="1"/>
</dbReference>
<comment type="similarity">
    <text evidence="2">Belongs to the bacterial solute-binding protein 8 family.</text>
</comment>
<keyword evidence="8" id="KW-1185">Reference proteome</keyword>
<dbReference type="Proteomes" id="UP000010480">
    <property type="component" value="Chromosome"/>
</dbReference>
<dbReference type="HOGENOM" id="CLU_038034_0_2_3"/>
<evidence type="ECO:0000256" key="3">
    <source>
        <dbReference type="ARBA" id="ARBA00022448"/>
    </source>
</evidence>
<dbReference type="InterPro" id="IPR051313">
    <property type="entry name" value="Bact_iron-sidero_bind"/>
</dbReference>
<gene>
    <name evidence="7" type="ordered locus">Cyan10605_2042</name>
</gene>
<name>K9Z4M3_CYAAP</name>
<dbReference type="PANTHER" id="PTHR30532:SF24">
    <property type="entry name" value="FERRIC ENTEROBACTIN-BINDING PERIPLASMIC PROTEIN FEPB"/>
    <property type="match status" value="1"/>
</dbReference>
<reference evidence="8" key="1">
    <citation type="journal article" date="2013" name="Proc. Natl. Acad. Sci. U.S.A.">
        <title>Improving the coverage of the cyanobacterial phylum using diversity-driven genome sequencing.</title>
        <authorList>
            <person name="Shih P.M."/>
            <person name="Wu D."/>
            <person name="Latifi A."/>
            <person name="Axen S.D."/>
            <person name="Fewer D.P."/>
            <person name="Talla E."/>
            <person name="Calteau A."/>
            <person name="Cai F."/>
            <person name="Tandeau de Marsac N."/>
            <person name="Rippka R."/>
            <person name="Herdman M."/>
            <person name="Sivonen K."/>
            <person name="Coursin T."/>
            <person name="Laurent T."/>
            <person name="Goodwin L."/>
            <person name="Nolan M."/>
            <person name="Davenport K.W."/>
            <person name="Han C.S."/>
            <person name="Rubin E.M."/>
            <person name="Eisen J.A."/>
            <person name="Woyke T."/>
            <person name="Gugger M."/>
            <person name="Kerfeld C.A."/>
        </authorList>
    </citation>
    <scope>NUCLEOTIDE SEQUENCE [LARGE SCALE GENOMIC DNA]</scope>
    <source>
        <strain evidence="8">PCC 10605</strain>
    </source>
</reference>
<dbReference type="InterPro" id="IPR002491">
    <property type="entry name" value="ABC_transptr_periplasmic_BD"/>
</dbReference>
<evidence type="ECO:0000313" key="8">
    <source>
        <dbReference type="Proteomes" id="UP000010480"/>
    </source>
</evidence>
<dbReference type="SUPFAM" id="SSF53807">
    <property type="entry name" value="Helical backbone' metal receptor"/>
    <property type="match status" value="1"/>
</dbReference>
<keyword evidence="5" id="KW-0175">Coiled coil</keyword>
<dbReference type="AlphaFoldDB" id="K9Z4M3"/>
<organism evidence="7 8">
    <name type="scientific">Cyanobacterium aponinum (strain PCC 10605)</name>
    <dbReference type="NCBI Taxonomy" id="755178"/>
    <lineage>
        <taxon>Bacteria</taxon>
        <taxon>Bacillati</taxon>
        <taxon>Cyanobacteriota</taxon>
        <taxon>Cyanophyceae</taxon>
        <taxon>Oscillatoriophycideae</taxon>
        <taxon>Chroococcales</taxon>
        <taxon>Geminocystaceae</taxon>
        <taxon>Cyanobacterium</taxon>
    </lineage>
</organism>
<keyword evidence="4" id="KW-0732">Signal</keyword>
<evidence type="ECO:0000256" key="4">
    <source>
        <dbReference type="ARBA" id="ARBA00022729"/>
    </source>
</evidence>
<evidence type="ECO:0000256" key="1">
    <source>
        <dbReference type="ARBA" id="ARBA00004196"/>
    </source>
</evidence>
<evidence type="ECO:0000259" key="6">
    <source>
        <dbReference type="PROSITE" id="PS50983"/>
    </source>
</evidence>
<dbReference type="STRING" id="755178.Cyan10605_2042"/>